<evidence type="ECO:0000313" key="2">
    <source>
        <dbReference type="EMBL" id="KAJ7385657.1"/>
    </source>
</evidence>
<dbReference type="GO" id="GO:0031593">
    <property type="term" value="F:polyubiquitin modification-dependent protein binding"/>
    <property type="evidence" value="ECO:0007669"/>
    <property type="project" value="TreeGrafter"/>
</dbReference>
<dbReference type="Pfam" id="PF17978">
    <property type="entry name" value="zf-RING_14"/>
    <property type="match status" value="1"/>
</dbReference>
<dbReference type="InterPro" id="IPR000626">
    <property type="entry name" value="Ubiquitin-like_dom"/>
</dbReference>
<dbReference type="GO" id="GO:0005739">
    <property type="term" value="C:mitochondrion"/>
    <property type="evidence" value="ECO:0007669"/>
    <property type="project" value="InterPro"/>
</dbReference>
<dbReference type="PROSITE" id="PS50053">
    <property type="entry name" value="UBIQUITIN_2"/>
    <property type="match status" value="1"/>
</dbReference>
<dbReference type="InterPro" id="IPR041170">
    <property type="entry name" value="Znf-RING_14"/>
</dbReference>
<dbReference type="Pfam" id="PF00240">
    <property type="entry name" value="ubiquitin"/>
    <property type="match status" value="1"/>
</dbReference>
<dbReference type="SUPFAM" id="SSF54236">
    <property type="entry name" value="Ubiquitin-like"/>
    <property type="match status" value="1"/>
</dbReference>
<dbReference type="CDD" id="cd21382">
    <property type="entry name" value="RING0_parkin"/>
    <property type="match status" value="1"/>
</dbReference>
<dbReference type="CDD" id="cd01798">
    <property type="entry name" value="Ubl_parkin"/>
    <property type="match status" value="1"/>
</dbReference>
<dbReference type="GO" id="GO:0005829">
    <property type="term" value="C:cytosol"/>
    <property type="evidence" value="ECO:0007669"/>
    <property type="project" value="InterPro"/>
</dbReference>
<dbReference type="OrthoDB" id="6018516at2759"/>
<dbReference type="SMART" id="SM00213">
    <property type="entry name" value="UBQ"/>
    <property type="match status" value="1"/>
</dbReference>
<proteinExistence type="predicted"/>
<dbReference type="Pfam" id="PF17976">
    <property type="entry name" value="zf-RING_12"/>
    <property type="match status" value="1"/>
</dbReference>
<comment type="caution">
    <text evidence="2">The sequence shown here is derived from an EMBL/GenBank/DDBJ whole genome shotgun (WGS) entry which is preliminary data.</text>
</comment>
<dbReference type="EMBL" id="MU825879">
    <property type="protein sequence ID" value="KAJ7385657.1"/>
    <property type="molecule type" value="Genomic_DNA"/>
</dbReference>
<reference evidence="2" key="1">
    <citation type="submission" date="2023-01" db="EMBL/GenBank/DDBJ databases">
        <title>Genome assembly of the deep-sea coral Lophelia pertusa.</title>
        <authorList>
            <person name="Herrera S."/>
            <person name="Cordes E."/>
        </authorList>
    </citation>
    <scope>NUCLEOTIDE SEQUENCE</scope>
    <source>
        <strain evidence="2">USNM1676648</strain>
        <tissue evidence="2">Polyp</tissue>
    </source>
</reference>
<dbReference type="PANTHER" id="PTHR10677">
    <property type="entry name" value="UBIQUILIN"/>
    <property type="match status" value="1"/>
</dbReference>
<keyword evidence="3" id="KW-1185">Reference proteome</keyword>
<dbReference type="InterPro" id="IPR041565">
    <property type="entry name" value="Parkin_Znf-RING"/>
</dbReference>
<dbReference type="EC" id="2.3.2.31" evidence="2"/>
<protein>
    <submittedName>
        <fullName evidence="2">Regulation of intralumenal vesicle formation</fullName>
        <ecNumber evidence="2">2.3.2.31</ecNumber>
    </submittedName>
</protein>
<organism evidence="2 3">
    <name type="scientific">Desmophyllum pertusum</name>
    <dbReference type="NCBI Taxonomy" id="174260"/>
    <lineage>
        <taxon>Eukaryota</taxon>
        <taxon>Metazoa</taxon>
        <taxon>Cnidaria</taxon>
        <taxon>Anthozoa</taxon>
        <taxon>Hexacorallia</taxon>
        <taxon>Scleractinia</taxon>
        <taxon>Caryophylliina</taxon>
        <taxon>Caryophylliidae</taxon>
        <taxon>Desmophyllum</taxon>
    </lineage>
</organism>
<keyword evidence="2" id="KW-0808">Transferase</keyword>
<dbReference type="InterPro" id="IPR015496">
    <property type="entry name" value="Ubiquilin"/>
</dbReference>
<dbReference type="CDD" id="cd16627">
    <property type="entry name" value="RING-HC_RBR_parkin"/>
    <property type="match status" value="1"/>
</dbReference>
<accession>A0A9W9ZPP6</accession>
<evidence type="ECO:0000313" key="3">
    <source>
        <dbReference type="Proteomes" id="UP001163046"/>
    </source>
</evidence>
<feature type="domain" description="Ubiquitin-like" evidence="1">
    <location>
        <begin position="92"/>
        <end position="161"/>
    </location>
</feature>
<dbReference type="InterPro" id="IPR029071">
    <property type="entry name" value="Ubiquitin-like_domsf"/>
</dbReference>
<dbReference type="GO" id="GO:0006511">
    <property type="term" value="P:ubiquitin-dependent protein catabolic process"/>
    <property type="evidence" value="ECO:0007669"/>
    <property type="project" value="TreeGrafter"/>
</dbReference>
<dbReference type="Gene3D" id="3.10.20.90">
    <property type="entry name" value="Phosphatidylinositol 3-kinase Catalytic Subunit, Chain A, domain 1"/>
    <property type="match status" value="1"/>
</dbReference>
<dbReference type="InterPro" id="IPR003977">
    <property type="entry name" value="Parkin"/>
</dbReference>
<dbReference type="AlphaFoldDB" id="A0A9W9ZPP6"/>
<dbReference type="PRINTS" id="PR01475">
    <property type="entry name" value="PARKIN"/>
</dbReference>
<dbReference type="Proteomes" id="UP001163046">
    <property type="component" value="Unassembled WGS sequence"/>
</dbReference>
<keyword evidence="2" id="KW-0012">Acyltransferase</keyword>
<dbReference type="PANTHER" id="PTHR10677:SF40">
    <property type="entry name" value="UBIQUITIN-LIKE DOMAIN-CONTAINING PROTEIN"/>
    <property type="match status" value="1"/>
</dbReference>
<evidence type="ECO:0000259" key="1">
    <source>
        <dbReference type="PROSITE" id="PS50053"/>
    </source>
</evidence>
<dbReference type="GO" id="GO:0061630">
    <property type="term" value="F:ubiquitin protein ligase activity"/>
    <property type="evidence" value="ECO:0007669"/>
    <property type="project" value="UniProtKB-EC"/>
</dbReference>
<dbReference type="InterPro" id="IPR047535">
    <property type="entry name" value="RING-HC_RBR_parkin"/>
</dbReference>
<sequence length="399" mass="45112">MPFALFILPYWNNCYWERVTESRQDWDNKPKYLPLPCDNTKALLPGRDLKWSINNLYCCVFGLIWEQSSQFIAFQVGFKCHRIMASRRPQKLPIFVRFNSNTNIPVQVDLQWNIAKLKEEIAQRQGVDPKEIRIIFAGRELKDDLQLKDAEIPNQSVIHAVRGGRWSARAVKGITTPLSKVNLATVGEEEQAAESNNSTDGASAQRQAQYFVYCKTCKLVTPGKLRVRCSTCKEGAMVLQQDPSSWEDVLKSGRIRGSCKTGGCEGEIADEIPVLRVAYSSVRLFSRDPVLVFPCNDGHAVCLDCFEIYCTTKLNDRQFVNSDTYGYTLPARQLRTKMVTDKTQSIIGEGSVTSTSFPVSFFMPFSEAIRDGLKTKPGSEVLEGFDSLAVFYFTRVRSQ</sequence>
<name>A0A9W9ZPP6_9CNID</name>
<gene>
    <name evidence="2" type="primary">PARK2_2</name>
    <name evidence="2" type="ORF">OS493_013683</name>
</gene>